<evidence type="ECO:0000313" key="2">
    <source>
        <dbReference type="WBParaSite" id="RSKR_0000883875.1"/>
    </source>
</evidence>
<evidence type="ECO:0000313" key="1">
    <source>
        <dbReference type="Proteomes" id="UP000095286"/>
    </source>
</evidence>
<dbReference type="WBParaSite" id="RSKR_0000883875.1">
    <property type="protein sequence ID" value="RSKR_0000883875.1"/>
    <property type="gene ID" value="RSKR_0000883875"/>
</dbReference>
<accession>A0AC35U8J9</accession>
<name>A0AC35U8J9_9BILA</name>
<protein>
    <submittedName>
        <fullName evidence="2">Serpentine Receptor, class T</fullName>
    </submittedName>
</protein>
<reference evidence="2" key="1">
    <citation type="submission" date="2016-11" db="UniProtKB">
        <authorList>
            <consortium name="WormBaseParasite"/>
        </authorList>
    </citation>
    <scope>IDENTIFICATION</scope>
    <source>
        <strain evidence="2">KR3021</strain>
    </source>
</reference>
<organism evidence="1 2">
    <name type="scientific">Rhabditophanes sp. KR3021</name>
    <dbReference type="NCBI Taxonomy" id="114890"/>
    <lineage>
        <taxon>Eukaryota</taxon>
        <taxon>Metazoa</taxon>
        <taxon>Ecdysozoa</taxon>
        <taxon>Nematoda</taxon>
        <taxon>Chromadorea</taxon>
        <taxon>Rhabditida</taxon>
        <taxon>Tylenchina</taxon>
        <taxon>Panagrolaimomorpha</taxon>
        <taxon>Strongyloidoidea</taxon>
        <taxon>Alloionematidae</taxon>
        <taxon>Rhabditophanes</taxon>
    </lineage>
</organism>
<proteinExistence type="predicted"/>
<dbReference type="Proteomes" id="UP000095286">
    <property type="component" value="Unplaced"/>
</dbReference>
<sequence length="337" mass="38323">MLFYWDSATFESHYNCSQRSYEEWEKEANPNVPLGLFYIVLSVTFQILYVPSIMTLGSKAFIKQSAYKIMFVLGIVDFTVLCFLGCLDGYLTIIGSIHCLNPRLTYISGIISSALWVASCPITSLLAFSRAIDLLNSKLYRMLFHGNKTWYWMLIPLLYTLYFTLFTNPVLFSSKIYAQANNPYVAIKGVWTNWSYVNTFLMINDVGIGLFLGIIYIICSYIIYRKFKKSSSKTVFTNAQASLIYQTSIITVAALITSLLFVYFNLFDASVIASIVGEVFWIVHHGAAAPAYLFLNKTLRKHILAHYVPNRFQKAIVSSTVVGTIQIKVKQRAVIIR</sequence>